<evidence type="ECO:0000313" key="1">
    <source>
        <dbReference type="EMBL" id="CAH1774815.1"/>
    </source>
</evidence>
<name>A0A8S4N1U3_OWEFU</name>
<reference evidence="1" key="1">
    <citation type="submission" date="2022-03" db="EMBL/GenBank/DDBJ databases">
        <authorList>
            <person name="Martin C."/>
        </authorList>
    </citation>
    <scope>NUCLEOTIDE SEQUENCE</scope>
</reference>
<evidence type="ECO:0000313" key="2">
    <source>
        <dbReference type="Proteomes" id="UP000749559"/>
    </source>
</evidence>
<protein>
    <submittedName>
        <fullName evidence="1">Uncharacterized protein</fullName>
    </submittedName>
</protein>
<comment type="caution">
    <text evidence="1">The sequence shown here is derived from an EMBL/GenBank/DDBJ whole genome shotgun (WGS) entry which is preliminary data.</text>
</comment>
<sequence length="110" mass="13282">MAVHENNRIAAMTQRVKVPIPSIRNIEKELDYTYTGETIKVENLTYKNVQKLRRGQIRWKRAHKKQACFRHLEVRCKELRENARSSWIRRKKGFKPEVNEEKIDVMKRSF</sequence>
<accession>A0A8S4N1U3</accession>
<gene>
    <name evidence="1" type="ORF">OFUS_LOCUS2196</name>
</gene>
<keyword evidence="2" id="KW-1185">Reference proteome</keyword>
<organism evidence="1 2">
    <name type="scientific">Owenia fusiformis</name>
    <name type="common">Polychaete worm</name>
    <dbReference type="NCBI Taxonomy" id="6347"/>
    <lineage>
        <taxon>Eukaryota</taxon>
        <taxon>Metazoa</taxon>
        <taxon>Spiralia</taxon>
        <taxon>Lophotrochozoa</taxon>
        <taxon>Annelida</taxon>
        <taxon>Polychaeta</taxon>
        <taxon>Sedentaria</taxon>
        <taxon>Canalipalpata</taxon>
        <taxon>Sabellida</taxon>
        <taxon>Oweniida</taxon>
        <taxon>Oweniidae</taxon>
        <taxon>Owenia</taxon>
    </lineage>
</organism>
<dbReference type="AlphaFoldDB" id="A0A8S4N1U3"/>
<dbReference type="EMBL" id="CAIIXF020000001">
    <property type="protein sequence ID" value="CAH1774815.1"/>
    <property type="molecule type" value="Genomic_DNA"/>
</dbReference>
<dbReference type="Proteomes" id="UP000749559">
    <property type="component" value="Unassembled WGS sequence"/>
</dbReference>
<proteinExistence type="predicted"/>